<evidence type="ECO:0000256" key="3">
    <source>
        <dbReference type="ARBA" id="ARBA00022833"/>
    </source>
</evidence>
<dbReference type="SUPFAM" id="SSF51316">
    <property type="entry name" value="Mss4-like"/>
    <property type="match status" value="1"/>
</dbReference>
<dbReference type="PANTHER" id="PTHR33337">
    <property type="entry name" value="GFA DOMAIN-CONTAINING PROTEIN"/>
    <property type="match status" value="1"/>
</dbReference>
<evidence type="ECO:0000256" key="1">
    <source>
        <dbReference type="ARBA" id="ARBA00005495"/>
    </source>
</evidence>
<dbReference type="STRING" id="1447883.A0A2B7Y0I6"/>
<evidence type="ECO:0000256" key="4">
    <source>
        <dbReference type="ARBA" id="ARBA00023239"/>
    </source>
</evidence>
<keyword evidence="7" id="KW-1185">Reference proteome</keyword>
<dbReference type="InterPro" id="IPR011057">
    <property type="entry name" value="Mss4-like_sf"/>
</dbReference>
<evidence type="ECO:0000256" key="2">
    <source>
        <dbReference type="ARBA" id="ARBA00022723"/>
    </source>
</evidence>
<keyword evidence="4" id="KW-0456">Lyase</keyword>
<name>A0A2B7Y0I6_POLH7</name>
<protein>
    <recommendedName>
        <fullName evidence="5">CENP-V/GFA domain-containing protein</fullName>
    </recommendedName>
</protein>
<keyword evidence="2" id="KW-0479">Metal-binding</keyword>
<comment type="caution">
    <text evidence="6">The sequence shown here is derived from an EMBL/GenBank/DDBJ whole genome shotgun (WGS) entry which is preliminary data.</text>
</comment>
<dbReference type="AlphaFoldDB" id="A0A2B7Y0I6"/>
<dbReference type="EMBL" id="PDNA01000092">
    <property type="protein sequence ID" value="PGH14541.1"/>
    <property type="molecule type" value="Genomic_DNA"/>
</dbReference>
<dbReference type="InterPro" id="IPR006913">
    <property type="entry name" value="CENP-V/GFA"/>
</dbReference>
<dbReference type="PANTHER" id="PTHR33337:SF30">
    <property type="entry name" value="DUF636 DOMAIN PROTEIN (AFU_ORTHOLOGUE AFUA_1G03180)"/>
    <property type="match status" value="1"/>
</dbReference>
<dbReference type="Pfam" id="PF04828">
    <property type="entry name" value="GFA"/>
    <property type="match status" value="1"/>
</dbReference>
<evidence type="ECO:0000313" key="7">
    <source>
        <dbReference type="Proteomes" id="UP000224634"/>
    </source>
</evidence>
<keyword evidence="3" id="KW-0862">Zinc</keyword>
<evidence type="ECO:0000313" key="6">
    <source>
        <dbReference type="EMBL" id="PGH14541.1"/>
    </source>
</evidence>
<dbReference type="Proteomes" id="UP000224634">
    <property type="component" value="Unassembled WGS sequence"/>
</dbReference>
<comment type="similarity">
    <text evidence="1">Belongs to the Gfa family.</text>
</comment>
<dbReference type="Gene3D" id="3.90.1590.10">
    <property type="entry name" value="glutathione-dependent formaldehyde- activating enzyme (gfa)"/>
    <property type="match status" value="1"/>
</dbReference>
<gene>
    <name evidence="6" type="ORF">AJ80_05861</name>
</gene>
<dbReference type="GO" id="GO:0016846">
    <property type="term" value="F:carbon-sulfur lyase activity"/>
    <property type="evidence" value="ECO:0007669"/>
    <property type="project" value="InterPro"/>
</dbReference>
<dbReference type="OrthoDB" id="1601230at2759"/>
<accession>A0A2B7Y0I6</accession>
<dbReference type="PROSITE" id="PS51891">
    <property type="entry name" value="CENP_V_GFA"/>
    <property type="match status" value="1"/>
</dbReference>
<dbReference type="GO" id="GO:0046872">
    <property type="term" value="F:metal ion binding"/>
    <property type="evidence" value="ECO:0007669"/>
    <property type="project" value="UniProtKB-KW"/>
</dbReference>
<feature type="domain" description="CENP-V/GFA" evidence="5">
    <location>
        <begin position="4"/>
        <end position="122"/>
    </location>
</feature>
<reference evidence="6 7" key="1">
    <citation type="submission" date="2017-10" db="EMBL/GenBank/DDBJ databases">
        <title>Comparative genomics in systemic dimorphic fungi from Ajellomycetaceae.</title>
        <authorList>
            <person name="Munoz J.F."/>
            <person name="Mcewen J.G."/>
            <person name="Clay O.K."/>
            <person name="Cuomo C.A."/>
        </authorList>
    </citation>
    <scope>NUCLEOTIDE SEQUENCE [LARGE SCALE GENOMIC DNA]</scope>
    <source>
        <strain evidence="6 7">UAMH7299</strain>
    </source>
</reference>
<proteinExistence type="inferred from homology"/>
<organism evidence="6 7">
    <name type="scientific">Polytolypa hystricis (strain UAMH7299)</name>
    <dbReference type="NCBI Taxonomy" id="1447883"/>
    <lineage>
        <taxon>Eukaryota</taxon>
        <taxon>Fungi</taxon>
        <taxon>Dikarya</taxon>
        <taxon>Ascomycota</taxon>
        <taxon>Pezizomycotina</taxon>
        <taxon>Eurotiomycetes</taxon>
        <taxon>Eurotiomycetidae</taxon>
        <taxon>Onygenales</taxon>
        <taxon>Onygenales incertae sedis</taxon>
        <taxon>Polytolypa</taxon>
    </lineage>
</organism>
<sequence>MSTFNGACHCKEISYTVKLEQPSHILCHCDACKEINGGEFTLNQVVPEGDFQLIKGTLGKYTYAGDSGNPVHCYFCPNCTTHIYHHQTVKGPFYIVRTATLEGAKEWPVAAEVYTKNLAKWQPIVVDDKSKAFELAP</sequence>
<evidence type="ECO:0000259" key="5">
    <source>
        <dbReference type="PROSITE" id="PS51891"/>
    </source>
</evidence>